<evidence type="ECO:0000256" key="1">
    <source>
        <dbReference type="SAM" id="MobiDB-lite"/>
    </source>
</evidence>
<dbReference type="EMBL" id="LGRX02025277">
    <property type="protein sequence ID" value="KAK3252676.1"/>
    <property type="molecule type" value="Genomic_DNA"/>
</dbReference>
<name>A0AAE0CCS1_9CHLO</name>
<organism evidence="3 4">
    <name type="scientific">Cymbomonas tetramitiformis</name>
    <dbReference type="NCBI Taxonomy" id="36881"/>
    <lineage>
        <taxon>Eukaryota</taxon>
        <taxon>Viridiplantae</taxon>
        <taxon>Chlorophyta</taxon>
        <taxon>Pyramimonadophyceae</taxon>
        <taxon>Pyramimonadales</taxon>
        <taxon>Pyramimonadaceae</taxon>
        <taxon>Cymbomonas</taxon>
    </lineage>
</organism>
<keyword evidence="4" id="KW-1185">Reference proteome</keyword>
<dbReference type="PANTHER" id="PTHR35340">
    <property type="entry name" value="PQQ ENZYME REPEAT PROTEIN-RELATED"/>
    <property type="match status" value="1"/>
</dbReference>
<protein>
    <submittedName>
        <fullName evidence="3">Uncharacterized protein</fullName>
    </submittedName>
</protein>
<feature type="region of interest" description="Disordered" evidence="1">
    <location>
        <begin position="711"/>
        <end position="842"/>
    </location>
</feature>
<evidence type="ECO:0000313" key="3">
    <source>
        <dbReference type="EMBL" id="KAK3252676.1"/>
    </source>
</evidence>
<sequence>MKASGAPLLTGEVIDNSLYGSLEVDDEESQRQYASEAVAQRSPFKRALVFFLVTLAALAIGLTALGVVHSAASRSNDDTYYVYSVVKFQNSGDFAKTQESVDKLVISQKLKVAMAEYAGVPWQNVNIASERVDDSQKLVVEFRVKFSSSSGGSREDAEAFKVKLTTHTDDIFTGSEFDSYGTAQCGFAQSSAEAQIAADEMTFDGDWGDDCFGNNKVTHYNADKAFNGYTLFGHVPSSGFNGVDYTYLINMAGQLVHYWWHPYAPDVKVSRLLENGNLLRLSWLPNAPFVGTYDAAGAVQEMDWDGRIVAECIIKENGNSTSPAVAGHHDAVKVADGRYLVLVWRIESKEFCFDLGLNPDSHIGSRMFQGNPGDDTAYRPYDSEGCMIDGIVEYEAQQGDAIGECTKRWEWWMDDHVVQDFYPQNNETYSNPAYHPRLIDINYWLGMWNDQTSFIPPQTLHLNAIDYNADLDQVMTSSFNKGEIYIIDHSTTTAEAKGSTGGKLGFGGDLAYRYGNPAAYRRGKEGRPFQTMFKCHSAYWVPKGLPGAGNIMYFDNGFGQGDSAPQGFDFSSAAEITPPINASTGQYFLEHDGYFGPNDLTWHYDDDACQCTSDRFGGVQRLPNGNTLLTHSYDGFWLKEVTKEGKVVWEFMHPDTWSDWAADAHAESFRAWRYSANYTGLKGKILEPICKANFVDDCFGNDLPCRNMKNSTFNDIPAPRTLTQNIHGPPEEDFELSAPPPHTARRDISSPEEESPTPDDDAPSPDEDDSPDPYDEEAPPDDEEEAPPEDDAPAPNYDSGPEFDPGEFDTKPDIGEMEQKEECTTKKCKKKRKKEKKEKKNN</sequence>
<evidence type="ECO:0000256" key="2">
    <source>
        <dbReference type="SAM" id="Phobius"/>
    </source>
</evidence>
<gene>
    <name evidence="3" type="ORF">CYMTET_38039</name>
</gene>
<comment type="caution">
    <text evidence="3">The sequence shown here is derived from an EMBL/GenBank/DDBJ whole genome shotgun (WGS) entry which is preliminary data.</text>
</comment>
<dbReference type="Proteomes" id="UP001190700">
    <property type="component" value="Unassembled WGS sequence"/>
</dbReference>
<feature type="compositionally biased region" description="Basic residues" evidence="1">
    <location>
        <begin position="826"/>
        <end position="842"/>
    </location>
</feature>
<accession>A0AAE0CCS1</accession>
<feature type="transmembrane region" description="Helical" evidence="2">
    <location>
        <begin position="47"/>
        <end position="68"/>
    </location>
</feature>
<dbReference type="AlphaFoldDB" id="A0AAE0CCS1"/>
<reference evidence="3 4" key="1">
    <citation type="journal article" date="2015" name="Genome Biol. Evol.">
        <title>Comparative Genomics of a Bacterivorous Green Alga Reveals Evolutionary Causalities and Consequences of Phago-Mixotrophic Mode of Nutrition.</title>
        <authorList>
            <person name="Burns J.A."/>
            <person name="Paasch A."/>
            <person name="Narechania A."/>
            <person name="Kim E."/>
        </authorList>
    </citation>
    <scope>NUCLEOTIDE SEQUENCE [LARGE SCALE GENOMIC DNA]</scope>
    <source>
        <strain evidence="3 4">PLY_AMNH</strain>
    </source>
</reference>
<evidence type="ECO:0000313" key="4">
    <source>
        <dbReference type="Proteomes" id="UP001190700"/>
    </source>
</evidence>
<keyword evidence="2" id="KW-0812">Transmembrane</keyword>
<feature type="compositionally biased region" description="Acidic residues" evidence="1">
    <location>
        <begin position="750"/>
        <end position="792"/>
    </location>
</feature>
<dbReference type="InterPro" id="IPR053143">
    <property type="entry name" value="Arylsulfate_ST"/>
</dbReference>
<proteinExistence type="predicted"/>
<keyword evidence="2" id="KW-1133">Transmembrane helix</keyword>
<feature type="compositionally biased region" description="Basic and acidic residues" evidence="1">
    <location>
        <begin position="808"/>
        <end position="825"/>
    </location>
</feature>
<dbReference type="PANTHER" id="PTHR35340:SF5">
    <property type="entry name" value="ASST-DOMAIN-CONTAINING PROTEIN"/>
    <property type="match status" value="1"/>
</dbReference>
<keyword evidence="2" id="KW-0472">Membrane</keyword>